<dbReference type="InterPro" id="IPR008928">
    <property type="entry name" value="6-hairpin_glycosidase_sf"/>
</dbReference>
<dbReference type="Pfam" id="PF03632">
    <property type="entry name" value="Glyco_hydro_65m"/>
    <property type="match status" value="1"/>
</dbReference>
<dbReference type="InterPro" id="IPR037018">
    <property type="entry name" value="GH65_N"/>
</dbReference>
<feature type="domain" description="Glycoside hydrolase family 65 N-terminal" evidence="8">
    <location>
        <begin position="18"/>
        <end position="257"/>
    </location>
</feature>
<dbReference type="PANTHER" id="PTHR11051">
    <property type="entry name" value="GLYCOSYL HYDROLASE-RELATED"/>
    <property type="match status" value="1"/>
</dbReference>
<organism evidence="9 10">
    <name type="scientific">Paenibacillus suaedae</name>
    <dbReference type="NCBI Taxonomy" id="3077233"/>
    <lineage>
        <taxon>Bacteria</taxon>
        <taxon>Bacillati</taxon>
        <taxon>Bacillota</taxon>
        <taxon>Bacilli</taxon>
        <taxon>Bacillales</taxon>
        <taxon>Paenibacillaceae</taxon>
        <taxon>Paenibacillus</taxon>
    </lineage>
</organism>
<keyword evidence="3" id="KW-0808">Transferase</keyword>
<keyword evidence="2" id="KW-0328">Glycosyltransferase</keyword>
<keyword evidence="9" id="KW-0378">Hydrolase</keyword>
<dbReference type="Proteomes" id="UP001250538">
    <property type="component" value="Unassembled WGS sequence"/>
</dbReference>
<dbReference type="Gene3D" id="2.60.420.10">
    <property type="entry name" value="Maltose phosphorylase, domain 3"/>
    <property type="match status" value="1"/>
</dbReference>
<dbReference type="InterPro" id="IPR011013">
    <property type="entry name" value="Gal_mutarotase_sf_dom"/>
</dbReference>
<comment type="caution">
    <text evidence="9">The sequence shown here is derived from an EMBL/GenBank/DDBJ whole genome shotgun (WGS) entry which is preliminary data.</text>
</comment>
<evidence type="ECO:0000259" key="8">
    <source>
        <dbReference type="Pfam" id="PF03636"/>
    </source>
</evidence>
<keyword evidence="10" id="KW-1185">Reference proteome</keyword>
<evidence type="ECO:0000259" key="7">
    <source>
        <dbReference type="Pfam" id="PF03633"/>
    </source>
</evidence>
<dbReference type="Gene3D" id="1.50.10.10">
    <property type="match status" value="1"/>
</dbReference>
<proteinExistence type="inferred from homology"/>
<dbReference type="PANTHER" id="PTHR11051:SF8">
    <property type="entry name" value="PROTEIN-GLUCOSYLGALACTOSYLHYDROXYLYSINE GLUCOSIDASE"/>
    <property type="match status" value="1"/>
</dbReference>
<feature type="binding site" evidence="5">
    <location>
        <begin position="611"/>
        <end position="612"/>
    </location>
    <ligand>
        <name>substrate</name>
    </ligand>
</feature>
<protein>
    <submittedName>
        <fullName evidence="9">Glycosyl hydrolase family 65 protein</fullName>
    </submittedName>
</protein>
<dbReference type="RefSeq" id="WP_315744044.1">
    <property type="nucleotide sequence ID" value="NZ_JAVYAA010000001.1"/>
</dbReference>
<dbReference type="Pfam" id="PF03636">
    <property type="entry name" value="Glyco_hydro_65N"/>
    <property type="match status" value="1"/>
</dbReference>
<evidence type="ECO:0000313" key="9">
    <source>
        <dbReference type="EMBL" id="MDT8975830.1"/>
    </source>
</evidence>
<dbReference type="SUPFAM" id="SSF74650">
    <property type="entry name" value="Galactose mutarotase-like"/>
    <property type="match status" value="1"/>
</dbReference>
<dbReference type="Pfam" id="PF03633">
    <property type="entry name" value="Glyco_hydro_65C"/>
    <property type="match status" value="1"/>
</dbReference>
<evidence type="ECO:0000256" key="5">
    <source>
        <dbReference type="PIRSR" id="PIRSR036289-51"/>
    </source>
</evidence>
<dbReference type="SUPFAM" id="SSF48208">
    <property type="entry name" value="Six-hairpin glycosidases"/>
    <property type="match status" value="1"/>
</dbReference>
<evidence type="ECO:0000259" key="6">
    <source>
        <dbReference type="Pfam" id="PF03632"/>
    </source>
</evidence>
<evidence type="ECO:0000256" key="4">
    <source>
        <dbReference type="PIRSR" id="PIRSR036289-50"/>
    </source>
</evidence>
<feature type="domain" description="Glycoside hydrolase family 65 central catalytic" evidence="6">
    <location>
        <begin position="320"/>
        <end position="699"/>
    </location>
</feature>
<feature type="domain" description="Glycoside hydrolase family 65 C-terminal" evidence="7">
    <location>
        <begin position="708"/>
        <end position="767"/>
    </location>
</feature>
<dbReference type="AlphaFoldDB" id="A0AAJ2JVW5"/>
<dbReference type="GO" id="GO:0005975">
    <property type="term" value="P:carbohydrate metabolic process"/>
    <property type="evidence" value="ECO:0007669"/>
    <property type="project" value="InterPro"/>
</dbReference>
<dbReference type="PIRSF" id="PIRSF036289">
    <property type="entry name" value="Glycosyl_hydrolase_malt_phosph"/>
    <property type="match status" value="1"/>
</dbReference>
<dbReference type="InterPro" id="IPR017045">
    <property type="entry name" value="Malt_Pase/Glycosyl_Hdrlase"/>
</dbReference>
<name>A0AAJ2JVW5_9BACL</name>
<dbReference type="InterPro" id="IPR005194">
    <property type="entry name" value="Glyco_hydro_65_C"/>
</dbReference>
<feature type="active site" description="Proton donor" evidence="4">
    <location>
        <position position="498"/>
    </location>
</feature>
<reference evidence="10" key="1">
    <citation type="submission" date="2023-09" db="EMBL/GenBank/DDBJ databases">
        <title>Paenibacillus sp. chi10 Genome sequencing and assembly.</title>
        <authorList>
            <person name="Kim I."/>
        </authorList>
    </citation>
    <scope>NUCLEOTIDE SEQUENCE [LARGE SCALE GENOMIC DNA]</scope>
    <source>
        <strain evidence="10">chi10</strain>
    </source>
</reference>
<comment type="similarity">
    <text evidence="1">Belongs to the glycosyl hydrolase 65 family.</text>
</comment>
<accession>A0AAJ2JVW5</accession>
<evidence type="ECO:0000256" key="2">
    <source>
        <dbReference type="ARBA" id="ARBA00022676"/>
    </source>
</evidence>
<dbReference type="Gene3D" id="2.70.98.40">
    <property type="entry name" value="Glycoside hydrolase, family 65, N-terminal domain"/>
    <property type="match status" value="1"/>
</dbReference>
<dbReference type="GO" id="GO:0016757">
    <property type="term" value="F:glycosyltransferase activity"/>
    <property type="evidence" value="ECO:0007669"/>
    <property type="project" value="UniProtKB-KW"/>
</dbReference>
<evidence type="ECO:0000256" key="3">
    <source>
        <dbReference type="ARBA" id="ARBA00022679"/>
    </source>
</evidence>
<dbReference type="EMBL" id="JAVYAA010000001">
    <property type="protein sequence ID" value="MDT8975830.1"/>
    <property type="molecule type" value="Genomic_DNA"/>
</dbReference>
<gene>
    <name evidence="9" type="ORF">RQP50_06200</name>
</gene>
<feature type="binding site" evidence="5">
    <location>
        <begin position="355"/>
        <end position="356"/>
    </location>
    <ligand>
        <name>substrate</name>
    </ligand>
</feature>
<dbReference type="InterPro" id="IPR012341">
    <property type="entry name" value="6hp_glycosidase-like_sf"/>
</dbReference>
<sequence length="789" mass="90342">MLNYNAILPDVGENWAFTEEKFDPLRLGKCESIMSLGNGYMGLRAVTEEPYLGETRNLFVNGTFNKFDEREVSELPNAADVTRLDMCIDGRRFSLESGKVEDYSRTLNLRHAELVRTFIWENDVGKRMRFAFHRFVSLDQLHLIGMKVEVTPLNEAVRLQVTSGINAQLTNTGSQHFHEGEKRIFDKQYIQLLQTTTQSQIDFVLHASHRFKLNGEALDLVPKMDIHRRKAALSYEIDIPAGSTLTLEKLSTIYTSRDSEFEANYELDLMKAFALDRIKLADAQGYDALFEQHKREWAEVWAKYDIRIDSDQSFDVLALRFAIYHLVAMTPAHDHRMGIGAKGLSGEGYKGHSFWDTEIFILPFYIYSSPEIARSLLEYRYLGLEGARRKAKENGFEGAMYPWEQAWPSDGEVTPVWGDVDVVTGLQTKIWSGFIEQHITSDITYAVWHYYQATGDQDFMDRFGYEMIFDTAVFWASRLEWDDNKGRYHINEVIGPDEYKEHVNNNAFTNYMAHFNMELAIQYYDVLQAKQPRLLQQLDDKLGLQAAYANWISKIDNIYLPQSNAEQIVPQDDTYLSKSLIDLSKYKRQEKVGSIFLDYSLDQINQLQVSKQADIMMLFFLLENKFSPEVKKANYEYYEPKTLHDSSLSLSTHSILAGDFGDEELAYSLFRKATEIDLGPNMISSDAGIHSASIGGIWKCVVMGFAGLRMLDGKLHLNPSLPKAWSRLEFPIYWHGSRLLIQITRDAVRIKSSGAEEIALTICGREVLITRELNLSLHSDIADIGAGSI</sequence>
<evidence type="ECO:0000313" key="10">
    <source>
        <dbReference type="Proteomes" id="UP001250538"/>
    </source>
</evidence>
<evidence type="ECO:0000256" key="1">
    <source>
        <dbReference type="ARBA" id="ARBA00006768"/>
    </source>
</evidence>
<dbReference type="InterPro" id="IPR005196">
    <property type="entry name" value="Glyco_hydro_65_N"/>
</dbReference>
<dbReference type="GO" id="GO:0030246">
    <property type="term" value="F:carbohydrate binding"/>
    <property type="evidence" value="ECO:0007669"/>
    <property type="project" value="InterPro"/>
</dbReference>
<dbReference type="InterPro" id="IPR005195">
    <property type="entry name" value="Glyco_hydro_65_M"/>
</dbReference>
<dbReference type="GO" id="GO:0004553">
    <property type="term" value="F:hydrolase activity, hydrolyzing O-glycosyl compounds"/>
    <property type="evidence" value="ECO:0007669"/>
    <property type="project" value="TreeGrafter"/>
</dbReference>